<proteinExistence type="predicted"/>
<evidence type="ECO:0000313" key="3">
    <source>
        <dbReference type="Proteomes" id="UP000246635"/>
    </source>
</evidence>
<dbReference type="Pfam" id="PF00535">
    <property type="entry name" value="Glycos_transf_2"/>
    <property type="match status" value="1"/>
</dbReference>
<dbReference type="PANTHER" id="PTHR43630:SF2">
    <property type="entry name" value="GLYCOSYLTRANSFERASE"/>
    <property type="match status" value="1"/>
</dbReference>
<dbReference type="InterPro" id="IPR029044">
    <property type="entry name" value="Nucleotide-diphossugar_trans"/>
</dbReference>
<reference evidence="2 3" key="1">
    <citation type="submission" date="2018-05" db="EMBL/GenBank/DDBJ databases">
        <title>Genomic Encyclopedia of Type Strains, Phase III (KMG-III): the genomes of soil and plant-associated and newly described type strains.</title>
        <authorList>
            <person name="Whitman W."/>
        </authorList>
    </citation>
    <scope>NUCLEOTIDE SEQUENCE [LARGE SCALE GENOMIC DNA]</scope>
    <source>
        <strain evidence="2 3">CECT 5696</strain>
    </source>
</reference>
<dbReference type="InterPro" id="IPR001173">
    <property type="entry name" value="Glyco_trans_2-like"/>
</dbReference>
<name>A0A2V2Z2J7_9BACL</name>
<organism evidence="2 3">
    <name type="scientific">Paenibacillus cellulosilyticus</name>
    <dbReference type="NCBI Taxonomy" id="375489"/>
    <lineage>
        <taxon>Bacteria</taxon>
        <taxon>Bacillati</taxon>
        <taxon>Bacillota</taxon>
        <taxon>Bacilli</taxon>
        <taxon>Bacillales</taxon>
        <taxon>Paenibacillaceae</taxon>
        <taxon>Paenibacillus</taxon>
    </lineage>
</organism>
<feature type="domain" description="Glycosyltransferase 2-like" evidence="1">
    <location>
        <begin position="17"/>
        <end position="157"/>
    </location>
</feature>
<protein>
    <submittedName>
        <fullName evidence="2">Glycosyl transferase family 2</fullName>
    </submittedName>
</protein>
<evidence type="ECO:0000259" key="1">
    <source>
        <dbReference type="Pfam" id="PF00535"/>
    </source>
</evidence>
<dbReference type="RefSeq" id="WP_110042028.1">
    <property type="nucleotide sequence ID" value="NZ_CP054613.1"/>
</dbReference>
<keyword evidence="3" id="KW-1185">Reference proteome</keyword>
<sequence length="241" mass="28646">MQSLRKASGNKLTAMMQVRNECGRYLEASLAQLSDVVDEIVIVDDASTDGTPELCRSFPKVVRLVELRRPLFGEEWKLRSLLWETAVSTEPDWLLAIDADEFLERRTIRRIRELIDQDQYDWAALRMYDFWGSLTHYRDDLWWNLHRRHTMMLVRYLPGFHYAYPRWDHHVPRLPITCAALPGLRSELRAKHFGWAGDEENQRAKYNRYKQLDPDGRWGNIDQYESILDPAPNLIRWVEEE</sequence>
<gene>
    <name evidence="2" type="ORF">DFQ01_101219</name>
</gene>
<keyword evidence="2" id="KW-0808">Transferase</keyword>
<dbReference type="AlphaFoldDB" id="A0A2V2Z2J7"/>
<evidence type="ECO:0000313" key="2">
    <source>
        <dbReference type="EMBL" id="PWW08496.1"/>
    </source>
</evidence>
<dbReference type="GO" id="GO:0016740">
    <property type="term" value="F:transferase activity"/>
    <property type="evidence" value="ECO:0007669"/>
    <property type="project" value="UniProtKB-KW"/>
</dbReference>
<dbReference type="Proteomes" id="UP000246635">
    <property type="component" value="Unassembled WGS sequence"/>
</dbReference>
<accession>A0A2V2Z2J7</accession>
<dbReference type="EMBL" id="QGTQ01000001">
    <property type="protein sequence ID" value="PWW08496.1"/>
    <property type="molecule type" value="Genomic_DNA"/>
</dbReference>
<dbReference type="Gene3D" id="3.90.550.10">
    <property type="entry name" value="Spore Coat Polysaccharide Biosynthesis Protein SpsA, Chain A"/>
    <property type="match status" value="1"/>
</dbReference>
<dbReference type="SUPFAM" id="SSF53448">
    <property type="entry name" value="Nucleotide-diphospho-sugar transferases"/>
    <property type="match status" value="1"/>
</dbReference>
<comment type="caution">
    <text evidence="2">The sequence shown here is derived from an EMBL/GenBank/DDBJ whole genome shotgun (WGS) entry which is preliminary data.</text>
</comment>
<dbReference type="OrthoDB" id="183314at2"/>
<dbReference type="PANTHER" id="PTHR43630">
    <property type="entry name" value="POLY-BETA-1,6-N-ACETYL-D-GLUCOSAMINE SYNTHASE"/>
    <property type="match status" value="1"/>
</dbReference>